<dbReference type="SMART" id="SM00650">
    <property type="entry name" value="rADc"/>
    <property type="match status" value="1"/>
</dbReference>
<dbReference type="EMBL" id="FNLO01000003">
    <property type="protein sequence ID" value="SDV47802.1"/>
    <property type="molecule type" value="Genomic_DNA"/>
</dbReference>
<evidence type="ECO:0000256" key="5">
    <source>
        <dbReference type="ARBA" id="ARBA00022691"/>
    </source>
</evidence>
<dbReference type="InterPro" id="IPR020598">
    <property type="entry name" value="rRNA_Ade_methylase_Trfase_N"/>
</dbReference>
<evidence type="ECO:0000256" key="4">
    <source>
        <dbReference type="ARBA" id="ARBA00022679"/>
    </source>
</evidence>
<evidence type="ECO:0000256" key="2">
    <source>
        <dbReference type="ARBA" id="ARBA00013346"/>
    </source>
</evidence>
<dbReference type="GO" id="GO:0000179">
    <property type="term" value="F:rRNA (adenine-N6,N6-)-dimethyltransferase activity"/>
    <property type="evidence" value="ECO:0007669"/>
    <property type="project" value="InterPro"/>
</dbReference>
<dbReference type="InterPro" id="IPR000682">
    <property type="entry name" value="PCMT"/>
</dbReference>
<dbReference type="OrthoDB" id="9810066at2"/>
<keyword evidence="3 8" id="KW-0489">Methyltransferase</keyword>
<dbReference type="STRING" id="1770053.SAMN05216551_103308"/>
<dbReference type="RefSeq" id="WP_091906537.1">
    <property type="nucleotide sequence ID" value="NZ_FNLO01000003.1"/>
</dbReference>
<proteinExistence type="inferred from homology"/>
<protein>
    <recommendedName>
        <fullName evidence="2">Protein-L-isoaspartate O-methyltransferase</fullName>
    </recommendedName>
    <alternativeName>
        <fullName evidence="6">Protein L-isoaspartyl methyltransferase</fullName>
    </alternativeName>
</protein>
<dbReference type="PROSITE" id="PS01279">
    <property type="entry name" value="PCMT"/>
    <property type="match status" value="1"/>
</dbReference>
<dbReference type="SUPFAM" id="SSF53335">
    <property type="entry name" value="S-adenosyl-L-methionine-dependent methyltransferases"/>
    <property type="match status" value="1"/>
</dbReference>
<accession>A0A1H2PMM2</accession>
<keyword evidence="5" id="KW-0949">S-adenosyl-L-methionine</keyword>
<evidence type="ECO:0000256" key="3">
    <source>
        <dbReference type="ARBA" id="ARBA00022603"/>
    </source>
</evidence>
<dbReference type="Gene3D" id="3.40.50.150">
    <property type="entry name" value="Vaccinia Virus protein VP39"/>
    <property type="match status" value="1"/>
</dbReference>
<gene>
    <name evidence="8" type="ORF">SAMN05216551_103308</name>
</gene>
<dbReference type="GO" id="GO:0005737">
    <property type="term" value="C:cytoplasm"/>
    <property type="evidence" value="ECO:0007669"/>
    <property type="project" value="TreeGrafter"/>
</dbReference>
<organism evidence="8 9">
    <name type="scientific">Chitinasiproducens palmae</name>
    <dbReference type="NCBI Taxonomy" id="1770053"/>
    <lineage>
        <taxon>Bacteria</taxon>
        <taxon>Pseudomonadati</taxon>
        <taxon>Pseudomonadota</taxon>
        <taxon>Betaproteobacteria</taxon>
        <taxon>Burkholderiales</taxon>
        <taxon>Burkholderiaceae</taxon>
        <taxon>Chitinasiproducens</taxon>
    </lineage>
</organism>
<dbReference type="Proteomes" id="UP000243719">
    <property type="component" value="Unassembled WGS sequence"/>
</dbReference>
<sequence length="217" mass="23964">MNIEKARFNMIEQQIRPWDVLDQDVLELLSVVKREHFVPEAYRNLAFADLEVPLPAGQKMLPPRIEARILQELGVQKHETVLEVGTGSGFMAALLGRRALRVVTVERVAELASFAQQNLLAEGAGNVEVVVGNGAQGWPDAAPYDVIVMSGGLPVLPQSLLEQLKIGGRLSAFVGSAPIMKAQIVRRVSETEYRITDVFETYVEPLVDAIEPSRFTF</sequence>
<feature type="domain" description="Ribosomal RNA adenine methylase transferase N-terminal" evidence="7">
    <location>
        <begin position="65"/>
        <end position="197"/>
    </location>
</feature>
<evidence type="ECO:0000256" key="1">
    <source>
        <dbReference type="ARBA" id="ARBA00005369"/>
    </source>
</evidence>
<evidence type="ECO:0000259" key="7">
    <source>
        <dbReference type="SMART" id="SM00650"/>
    </source>
</evidence>
<dbReference type="PANTHER" id="PTHR11579:SF18">
    <property type="entry name" value="PROTEIN-L-ISOASPARTATE O-METHYLTRANSFERASE"/>
    <property type="match status" value="1"/>
</dbReference>
<reference evidence="9" key="1">
    <citation type="submission" date="2016-09" db="EMBL/GenBank/DDBJ databases">
        <authorList>
            <person name="Varghese N."/>
            <person name="Submissions S."/>
        </authorList>
    </citation>
    <scope>NUCLEOTIDE SEQUENCE [LARGE SCALE GENOMIC DNA]</scope>
    <source>
        <strain evidence="9">JS23</strain>
    </source>
</reference>
<dbReference type="PANTHER" id="PTHR11579">
    <property type="entry name" value="PROTEIN-L-ISOASPARTATE O-METHYLTRANSFERASE"/>
    <property type="match status" value="1"/>
</dbReference>
<keyword evidence="4 8" id="KW-0808">Transferase</keyword>
<dbReference type="Pfam" id="PF01135">
    <property type="entry name" value="PCMT"/>
    <property type="match status" value="1"/>
</dbReference>
<dbReference type="GO" id="GO:0004719">
    <property type="term" value="F:protein-L-isoaspartate (D-aspartate) O-methyltransferase activity"/>
    <property type="evidence" value="ECO:0007669"/>
    <property type="project" value="InterPro"/>
</dbReference>
<name>A0A1H2PMM2_9BURK</name>
<comment type="similarity">
    <text evidence="1">Belongs to the methyltransferase superfamily. L-isoaspartyl/D-aspartyl protein methyltransferase family.</text>
</comment>
<evidence type="ECO:0000256" key="6">
    <source>
        <dbReference type="ARBA" id="ARBA00030757"/>
    </source>
</evidence>
<dbReference type="InterPro" id="IPR029063">
    <property type="entry name" value="SAM-dependent_MTases_sf"/>
</dbReference>
<evidence type="ECO:0000313" key="8">
    <source>
        <dbReference type="EMBL" id="SDV47802.1"/>
    </source>
</evidence>
<dbReference type="AlphaFoldDB" id="A0A1H2PMM2"/>
<evidence type="ECO:0000313" key="9">
    <source>
        <dbReference type="Proteomes" id="UP000243719"/>
    </source>
</evidence>
<keyword evidence="9" id="KW-1185">Reference proteome</keyword>
<dbReference type="CDD" id="cd02440">
    <property type="entry name" value="AdoMet_MTases"/>
    <property type="match status" value="1"/>
</dbReference>